<feature type="region of interest" description="Disordered" evidence="2">
    <location>
        <begin position="1"/>
        <end position="21"/>
    </location>
</feature>
<keyword evidence="1" id="KW-0175">Coiled coil</keyword>
<feature type="coiled-coil region" evidence="1">
    <location>
        <begin position="122"/>
        <end position="152"/>
    </location>
</feature>
<evidence type="ECO:0000256" key="1">
    <source>
        <dbReference type="SAM" id="Coils"/>
    </source>
</evidence>
<sequence>MVERDPEDVPVDSARKRMPSAEEIHTRKKRRTFLRQQITTACKQIIATVNDRGLRGALKGLMAHLKHIHHEIVDTQEETHCTYMKAIGEAFEKAELYLCSRKEEADSVAPIDIPDECFRRRAEGLETAKKRVDEARAEAEEAERVLNALILQDEDHHSSVSHQRLVQPTDAGMGARDPSRKTGLAIPPGIMTPPLLDGSSAPDEWIDHYSRGSLPPVISSRSSRSSVSVDLESPAEKLAVLKRYIRGDCLDAIHALVRLKQSCGRRDAMRSAHIQAINQLDFKQDPTSFKRYAERIRTHFFDLTRIGETAAADLIERVLSDFGSWLCHRATAYQNAHSIAADQTTRFPKNNADARSDVPRPGRQRVNLGMIRLEIRSGDGRSSSMVNILVDEGSDSTRMTSSFARRLGLQGKAQILEVDGVGGEITRHKSNRVKFILITGSEEQLEIEASTMKKVANPAPVVDWKKKKIDWPHISDLPVGEVGGNIDLLIGLDYAHLLVVSESRGEEAGQPIASHTKFGWIIRVVTGPESTQNPVRSFRAVELRRFCDTEEFGSEFQSGCVSPDNKRALDFVTKNTLKLDVGYQVPITWRVNEPDLINNQEMATNRWRSLLRRFDRDPDFEKDYRAAMAKTFEHGYASVLQDQSDAKYFLAHHVVYKGPKLRVVFDAAATFRGKCLNDSIIAGPALQPSRFRLSEDDANYFCFLWGKEKATCPEICRMDRLPFGASCSPFVAIYTLRRIMEDAGASDPIISAVRESTYVDNYLNSASSVDAAVADAPFVRNCLLNADLKLQRWVSNSSEFIRKLTGGDRPSPTPPAHSLSPDLEEKVLGIIEDLRRLQKKKSLYSTSSILALAPILSEDGLLRLGGRAGRAKLPYDQLHPPLISGPRVGQKGALDCVVCRRSRAQPCEQMMADLTESRLDFGTLPFTRTAVDLFGPLEIGLYRNRTAIRWGVLYTCLITRAIFLDLVPSLSSMDFLLSLRRFIAMFPPTDDTFWWCARVLGEIYQTGALQRLGPRERELPSSDRRPPPDAATRRIFAPNDFLNRAPTAHPPAAVFDDAPPRDQYKYLQRTLNLFWDLWKTVYLQSLASRKKWKTPRPNLAVGDIVLEINNGLGRGIWKIGHVVRVFPGPDGCVRAVEVQLPAGIFRREITELCLLETGSSIPSSGEDVSAKSA</sequence>
<gene>
    <name evidence="4" type="ORF">GHT06_007663</name>
</gene>
<dbReference type="SUPFAM" id="SSF56672">
    <property type="entry name" value="DNA/RNA polymerases"/>
    <property type="match status" value="1"/>
</dbReference>
<organism evidence="4 5">
    <name type="scientific">Daphnia sinensis</name>
    <dbReference type="NCBI Taxonomy" id="1820382"/>
    <lineage>
        <taxon>Eukaryota</taxon>
        <taxon>Metazoa</taxon>
        <taxon>Ecdysozoa</taxon>
        <taxon>Arthropoda</taxon>
        <taxon>Crustacea</taxon>
        <taxon>Branchiopoda</taxon>
        <taxon>Diplostraca</taxon>
        <taxon>Cladocera</taxon>
        <taxon>Anomopoda</taxon>
        <taxon>Daphniidae</taxon>
        <taxon>Daphnia</taxon>
        <taxon>Daphnia similis group</taxon>
    </lineage>
</organism>
<evidence type="ECO:0000259" key="3">
    <source>
        <dbReference type="Pfam" id="PF18701"/>
    </source>
</evidence>
<dbReference type="Pfam" id="PF18701">
    <property type="entry name" value="DUF5641"/>
    <property type="match status" value="1"/>
</dbReference>
<dbReference type="InterPro" id="IPR040676">
    <property type="entry name" value="DUF5641"/>
</dbReference>
<protein>
    <recommendedName>
        <fullName evidence="3">DUF5641 domain-containing protein</fullName>
    </recommendedName>
</protein>
<feature type="compositionally biased region" description="Acidic residues" evidence="2">
    <location>
        <begin position="1"/>
        <end position="10"/>
    </location>
</feature>
<comment type="caution">
    <text evidence="4">The sequence shown here is derived from an EMBL/GenBank/DDBJ whole genome shotgun (WGS) entry which is preliminary data.</text>
</comment>
<feature type="region of interest" description="Disordered" evidence="2">
    <location>
        <begin position="169"/>
        <end position="189"/>
    </location>
</feature>
<evidence type="ECO:0000313" key="5">
    <source>
        <dbReference type="Proteomes" id="UP000820818"/>
    </source>
</evidence>
<feature type="domain" description="DUF5641" evidence="3">
    <location>
        <begin position="1063"/>
        <end position="1155"/>
    </location>
</feature>
<dbReference type="GO" id="GO:0071897">
    <property type="term" value="P:DNA biosynthetic process"/>
    <property type="evidence" value="ECO:0007669"/>
    <property type="project" value="UniProtKB-ARBA"/>
</dbReference>
<dbReference type="AlphaFoldDB" id="A0AAD5PLQ3"/>
<dbReference type="PANTHER" id="PTHR47331:SF5">
    <property type="entry name" value="RIBONUCLEASE H"/>
    <property type="match status" value="1"/>
</dbReference>
<evidence type="ECO:0000256" key="2">
    <source>
        <dbReference type="SAM" id="MobiDB-lite"/>
    </source>
</evidence>
<dbReference type="EMBL" id="WJBH02000052">
    <property type="protein sequence ID" value="KAI9551057.1"/>
    <property type="molecule type" value="Genomic_DNA"/>
</dbReference>
<reference evidence="4" key="1">
    <citation type="submission" date="2022-05" db="EMBL/GenBank/DDBJ databases">
        <title>A multi-omics perspective on studying reproductive biology in Daphnia sinensis.</title>
        <authorList>
            <person name="Jia J."/>
        </authorList>
    </citation>
    <scope>NUCLEOTIDE SEQUENCE</scope>
    <source>
        <strain evidence="4">WSL</strain>
    </source>
</reference>
<accession>A0AAD5PLQ3</accession>
<keyword evidence="5" id="KW-1185">Reference proteome</keyword>
<proteinExistence type="predicted"/>
<name>A0AAD5PLQ3_9CRUS</name>
<dbReference type="PANTHER" id="PTHR47331">
    <property type="entry name" value="PHD-TYPE DOMAIN-CONTAINING PROTEIN"/>
    <property type="match status" value="1"/>
</dbReference>
<dbReference type="InterPro" id="IPR043502">
    <property type="entry name" value="DNA/RNA_pol_sf"/>
</dbReference>
<dbReference type="Proteomes" id="UP000820818">
    <property type="component" value="Unassembled WGS sequence"/>
</dbReference>
<evidence type="ECO:0000313" key="4">
    <source>
        <dbReference type="EMBL" id="KAI9551057.1"/>
    </source>
</evidence>